<evidence type="ECO:0000313" key="6">
    <source>
        <dbReference type="EMBL" id="WAS90581.1"/>
    </source>
</evidence>
<dbReference type="SUPFAM" id="SSF52172">
    <property type="entry name" value="CheY-like"/>
    <property type="match status" value="1"/>
</dbReference>
<dbReference type="Gene3D" id="3.40.50.2300">
    <property type="match status" value="1"/>
</dbReference>
<keyword evidence="1 3" id="KW-0238">DNA-binding</keyword>
<dbReference type="InterPro" id="IPR036388">
    <property type="entry name" value="WH-like_DNA-bd_sf"/>
</dbReference>
<dbReference type="Pfam" id="PF00486">
    <property type="entry name" value="Trans_reg_C"/>
    <property type="match status" value="1"/>
</dbReference>
<dbReference type="PROSITE" id="PS50110">
    <property type="entry name" value="RESPONSE_REGULATORY"/>
    <property type="match status" value="1"/>
</dbReference>
<dbReference type="Gene3D" id="1.10.10.10">
    <property type="entry name" value="Winged helix-like DNA-binding domain superfamily/Winged helix DNA-binding domain"/>
    <property type="match status" value="1"/>
</dbReference>
<proteinExistence type="predicted"/>
<evidence type="ECO:0000256" key="1">
    <source>
        <dbReference type="ARBA" id="ARBA00023125"/>
    </source>
</evidence>
<keyword evidence="7" id="KW-1185">Reference proteome</keyword>
<evidence type="ECO:0000256" key="3">
    <source>
        <dbReference type="PROSITE-ProRule" id="PRU01091"/>
    </source>
</evidence>
<dbReference type="SMART" id="SM00448">
    <property type="entry name" value="REC"/>
    <property type="match status" value="1"/>
</dbReference>
<dbReference type="InterPro" id="IPR001867">
    <property type="entry name" value="OmpR/PhoB-type_DNA-bd"/>
</dbReference>
<evidence type="ECO:0000256" key="2">
    <source>
        <dbReference type="PROSITE-ProRule" id="PRU00169"/>
    </source>
</evidence>
<accession>A0ABY7GUD8</accession>
<dbReference type="PROSITE" id="PS51755">
    <property type="entry name" value="OMPR_PHOB"/>
    <property type="match status" value="1"/>
</dbReference>
<organism evidence="6 7">
    <name type="scientific">Nannocystis punicea</name>
    <dbReference type="NCBI Taxonomy" id="2995304"/>
    <lineage>
        <taxon>Bacteria</taxon>
        <taxon>Pseudomonadati</taxon>
        <taxon>Myxococcota</taxon>
        <taxon>Polyangia</taxon>
        <taxon>Nannocystales</taxon>
        <taxon>Nannocystaceae</taxon>
        <taxon>Nannocystis</taxon>
    </lineage>
</organism>
<dbReference type="RefSeq" id="WP_269032908.1">
    <property type="nucleotide sequence ID" value="NZ_CP114040.1"/>
</dbReference>
<evidence type="ECO:0000259" key="5">
    <source>
        <dbReference type="PROSITE" id="PS51755"/>
    </source>
</evidence>
<dbReference type="InterPro" id="IPR039420">
    <property type="entry name" value="WalR-like"/>
</dbReference>
<feature type="domain" description="Response regulatory" evidence="4">
    <location>
        <begin position="2"/>
        <end position="116"/>
    </location>
</feature>
<dbReference type="PANTHER" id="PTHR48111:SF36">
    <property type="entry name" value="TRANSCRIPTIONAL REGULATORY PROTEIN CUTR"/>
    <property type="match status" value="1"/>
</dbReference>
<keyword evidence="2" id="KW-0597">Phosphoprotein</keyword>
<dbReference type="CDD" id="cd00383">
    <property type="entry name" value="trans_reg_C"/>
    <property type="match status" value="1"/>
</dbReference>
<dbReference type="SMART" id="SM00862">
    <property type="entry name" value="Trans_reg_C"/>
    <property type="match status" value="1"/>
</dbReference>
<dbReference type="Pfam" id="PF00072">
    <property type="entry name" value="Response_reg"/>
    <property type="match status" value="1"/>
</dbReference>
<evidence type="ECO:0000259" key="4">
    <source>
        <dbReference type="PROSITE" id="PS50110"/>
    </source>
</evidence>
<dbReference type="Gene3D" id="6.10.250.690">
    <property type="match status" value="1"/>
</dbReference>
<dbReference type="EMBL" id="CP114040">
    <property type="protein sequence ID" value="WAS90581.1"/>
    <property type="molecule type" value="Genomic_DNA"/>
</dbReference>
<feature type="DNA-binding region" description="OmpR/PhoB-type" evidence="3">
    <location>
        <begin position="124"/>
        <end position="222"/>
    </location>
</feature>
<sequence length="224" mass="24456">MHVLIVDDDEETLELVASTLRREGHRSTLATGPGEALSAVSEAEFDVIVLDVMLGDASGLELCGELRRRGVQTPILFLSARGTVGARVDGLDAGADDYLPKPFALRELVARLHALGRRGPSLRPTVLRAGAVQLDFTARKAFVSGREVPVTAREWDVLRVLADARGRVVSFDDILARSWGEASERTRASLEVIMSRLRRKLDAGDERELVRTARGLGYALELES</sequence>
<dbReference type="InterPro" id="IPR011006">
    <property type="entry name" value="CheY-like_superfamily"/>
</dbReference>
<evidence type="ECO:0000313" key="7">
    <source>
        <dbReference type="Proteomes" id="UP001164459"/>
    </source>
</evidence>
<dbReference type="InterPro" id="IPR001789">
    <property type="entry name" value="Sig_transdc_resp-reg_receiver"/>
</dbReference>
<dbReference type="Proteomes" id="UP001164459">
    <property type="component" value="Chromosome"/>
</dbReference>
<reference evidence="6" key="1">
    <citation type="submission" date="2022-11" db="EMBL/GenBank/DDBJ databases">
        <title>Minimal conservation of predation-associated metabolite biosynthetic gene clusters underscores biosynthetic potential of Myxococcota including descriptions for ten novel species: Archangium lansinium sp. nov., Myxococcus landrumus sp. nov., Nannocystis bai.</title>
        <authorList>
            <person name="Ahearne A."/>
            <person name="Stevens C."/>
            <person name="Dowd S."/>
        </authorList>
    </citation>
    <scope>NUCLEOTIDE SEQUENCE</scope>
    <source>
        <strain evidence="6">Fl3</strain>
    </source>
</reference>
<gene>
    <name evidence="6" type="ORF">O0S08_30710</name>
</gene>
<dbReference type="PANTHER" id="PTHR48111">
    <property type="entry name" value="REGULATOR OF RPOS"/>
    <property type="match status" value="1"/>
</dbReference>
<feature type="domain" description="OmpR/PhoB-type" evidence="5">
    <location>
        <begin position="124"/>
        <end position="222"/>
    </location>
</feature>
<protein>
    <submittedName>
        <fullName evidence="6">Response regulator transcription factor</fullName>
    </submittedName>
</protein>
<feature type="modified residue" description="4-aspartylphosphate" evidence="2">
    <location>
        <position position="51"/>
    </location>
</feature>
<name>A0ABY7GUD8_9BACT</name>